<feature type="chain" id="PRO_5046210435" description="Gas vesicle protein" evidence="2">
    <location>
        <begin position="23"/>
        <end position="155"/>
    </location>
</feature>
<keyword evidence="2" id="KW-0732">Signal</keyword>
<evidence type="ECO:0008006" key="5">
    <source>
        <dbReference type="Google" id="ProtNLM"/>
    </source>
</evidence>
<proteinExistence type="predicted"/>
<evidence type="ECO:0000313" key="3">
    <source>
        <dbReference type="EMBL" id="UJF36130.1"/>
    </source>
</evidence>
<keyword evidence="4" id="KW-1185">Reference proteome</keyword>
<feature type="coiled-coil region" evidence="1">
    <location>
        <begin position="119"/>
        <end position="149"/>
    </location>
</feature>
<dbReference type="Proteomes" id="UP001649230">
    <property type="component" value="Chromosome"/>
</dbReference>
<organism evidence="3 4">
    <name type="scientific">Paenibacillus hexagrammi</name>
    <dbReference type="NCBI Taxonomy" id="2908839"/>
    <lineage>
        <taxon>Bacteria</taxon>
        <taxon>Bacillati</taxon>
        <taxon>Bacillota</taxon>
        <taxon>Bacilli</taxon>
        <taxon>Bacillales</taxon>
        <taxon>Paenibacillaceae</taxon>
        <taxon>Paenibacillus</taxon>
    </lineage>
</organism>
<accession>A0ABY3SSN7</accession>
<sequence>MKKKLTAIAVAIGIIGSSVLTAGVALGDEDYVKKVKDLRTEFESRKQKLSEMPNQTPEEIEATVTAGKELKKFGKEIAKEARKADPDGEEKFANQLRTSIFALTDSIVELKSRGELKKAEAAERQLAKFEEGQKAYQNKEKTVKQLRKELDIPVD</sequence>
<dbReference type="EMBL" id="CP090978">
    <property type="protein sequence ID" value="UJF36130.1"/>
    <property type="molecule type" value="Genomic_DNA"/>
</dbReference>
<reference evidence="3 4" key="1">
    <citation type="journal article" date="2024" name="Int. J. Syst. Evol. Microbiol.">
        <title>Paenibacillus hexagrammi sp. nov., a novel bacterium isolated from the gut content of Hexagrammos agrammus.</title>
        <authorList>
            <person name="Jung H.K."/>
            <person name="Kim D.G."/>
            <person name="Zin H."/>
            <person name="Park J."/>
            <person name="Jung H."/>
            <person name="Kim Y.O."/>
            <person name="Kong H.J."/>
            <person name="Kim J.W."/>
            <person name="Kim Y.S."/>
        </authorList>
    </citation>
    <scope>NUCLEOTIDE SEQUENCE [LARGE SCALE GENOMIC DNA]</scope>
    <source>
        <strain evidence="3 4">YPD9-1</strain>
    </source>
</reference>
<evidence type="ECO:0000256" key="1">
    <source>
        <dbReference type="SAM" id="Coils"/>
    </source>
</evidence>
<protein>
    <recommendedName>
        <fullName evidence="5">Gas vesicle protein</fullName>
    </recommendedName>
</protein>
<evidence type="ECO:0000313" key="4">
    <source>
        <dbReference type="Proteomes" id="UP001649230"/>
    </source>
</evidence>
<feature type="signal peptide" evidence="2">
    <location>
        <begin position="1"/>
        <end position="22"/>
    </location>
</feature>
<evidence type="ECO:0000256" key="2">
    <source>
        <dbReference type="SAM" id="SignalP"/>
    </source>
</evidence>
<keyword evidence="1" id="KW-0175">Coiled coil</keyword>
<gene>
    <name evidence="3" type="ORF">L0M14_14325</name>
</gene>
<dbReference type="RefSeq" id="WP_235122685.1">
    <property type="nucleotide sequence ID" value="NZ_CP090978.1"/>
</dbReference>
<name>A0ABY3SSN7_9BACL</name>